<evidence type="ECO:0000313" key="2">
    <source>
        <dbReference type="EnsemblPlants" id="cds.evm.model.02.645"/>
    </source>
</evidence>
<dbReference type="EMBL" id="UZAU01000127">
    <property type="status" value="NOT_ANNOTATED_CDS"/>
    <property type="molecule type" value="Genomic_DNA"/>
</dbReference>
<protein>
    <submittedName>
        <fullName evidence="2">Uncharacterized protein</fullName>
    </submittedName>
</protein>
<organism evidence="2 3">
    <name type="scientific">Cannabis sativa</name>
    <name type="common">Hemp</name>
    <name type="synonym">Marijuana</name>
    <dbReference type="NCBI Taxonomy" id="3483"/>
    <lineage>
        <taxon>Eukaryota</taxon>
        <taxon>Viridiplantae</taxon>
        <taxon>Streptophyta</taxon>
        <taxon>Embryophyta</taxon>
        <taxon>Tracheophyta</taxon>
        <taxon>Spermatophyta</taxon>
        <taxon>Magnoliopsida</taxon>
        <taxon>eudicotyledons</taxon>
        <taxon>Gunneridae</taxon>
        <taxon>Pentapetalae</taxon>
        <taxon>rosids</taxon>
        <taxon>fabids</taxon>
        <taxon>Rosales</taxon>
        <taxon>Cannabaceae</taxon>
        <taxon>Cannabis</taxon>
    </lineage>
</organism>
<accession>A0A803P1Y2</accession>
<keyword evidence="1" id="KW-0732">Signal</keyword>
<feature type="chain" id="PRO_5030884659" evidence="1">
    <location>
        <begin position="28"/>
        <end position="166"/>
    </location>
</feature>
<name>A0A803P1Y2_CANSA</name>
<evidence type="ECO:0000256" key="1">
    <source>
        <dbReference type="SAM" id="SignalP"/>
    </source>
</evidence>
<sequence>MIPPKPALSWFFEVVALVLSFRRPCGGGVHVTVAASVAAGKDDFLGSSHCFEFRRNKVSSWLDSVDMAKGGDPKIMNWGCVLPITYFSDETFVQFLFSPLNATPNKRGGVDKRAVDERGPRVISSYKGFSHKRVWMLKNSPSLLCQHCLVKVTSDRKPKLPSFLEL</sequence>
<dbReference type="Proteomes" id="UP000596661">
    <property type="component" value="Chromosome 2"/>
</dbReference>
<dbReference type="Gramene" id="evm.model.02.645">
    <property type="protein sequence ID" value="cds.evm.model.02.645"/>
    <property type="gene ID" value="evm.TU.02.645"/>
</dbReference>
<keyword evidence="3" id="KW-1185">Reference proteome</keyword>
<evidence type="ECO:0000313" key="3">
    <source>
        <dbReference type="Proteomes" id="UP000596661"/>
    </source>
</evidence>
<reference evidence="2" key="2">
    <citation type="submission" date="2021-03" db="UniProtKB">
        <authorList>
            <consortium name="EnsemblPlants"/>
        </authorList>
    </citation>
    <scope>IDENTIFICATION</scope>
</reference>
<proteinExistence type="predicted"/>
<feature type="signal peptide" evidence="1">
    <location>
        <begin position="1"/>
        <end position="27"/>
    </location>
</feature>
<reference evidence="2" key="1">
    <citation type="submission" date="2018-11" db="EMBL/GenBank/DDBJ databases">
        <authorList>
            <person name="Grassa J C."/>
        </authorList>
    </citation>
    <scope>NUCLEOTIDE SEQUENCE [LARGE SCALE GENOMIC DNA]</scope>
</reference>
<dbReference type="AlphaFoldDB" id="A0A803P1Y2"/>
<dbReference type="EnsemblPlants" id="evm.model.02.645">
    <property type="protein sequence ID" value="cds.evm.model.02.645"/>
    <property type="gene ID" value="evm.TU.02.645"/>
</dbReference>